<dbReference type="RefSeq" id="WP_142970700.1">
    <property type="nucleotide sequence ID" value="NZ_CAJHJL010000003.1"/>
</dbReference>
<organism evidence="1 2">
    <name type="scientific">Dolosigranulum pigrum</name>
    <dbReference type="NCBI Taxonomy" id="29394"/>
    <lineage>
        <taxon>Bacteria</taxon>
        <taxon>Bacillati</taxon>
        <taxon>Bacillota</taxon>
        <taxon>Bacilli</taxon>
        <taxon>Lactobacillales</taxon>
        <taxon>Carnobacteriaceae</taxon>
        <taxon>Dolosigranulum</taxon>
    </lineage>
</organism>
<dbReference type="AlphaFoldDB" id="A0A516GGR7"/>
<evidence type="ECO:0000313" key="1">
    <source>
        <dbReference type="EMBL" id="QDO90707.1"/>
    </source>
</evidence>
<protein>
    <submittedName>
        <fullName evidence="1">Uncharacterized protein</fullName>
    </submittedName>
</protein>
<name>A0A516GGR7_9LACT</name>
<evidence type="ECO:0000313" key="2">
    <source>
        <dbReference type="Proteomes" id="UP000315953"/>
    </source>
</evidence>
<accession>A0A516GGR7</accession>
<dbReference type="OrthoDB" id="2707121at2"/>
<sequence length="65" mass="7205">MKQTLFNKNFISLWTWDLFTLLVVKLRGIIIPLVILNATSSSQTVASVSLVQQVVIFSLMIPVGA</sequence>
<dbReference type="KEGG" id="dpm:FNV33_01035"/>
<gene>
    <name evidence="1" type="ORF">FNV33_01035</name>
</gene>
<proteinExistence type="predicted"/>
<dbReference type="EMBL" id="CP041626">
    <property type="protein sequence ID" value="QDO90707.1"/>
    <property type="molecule type" value="Genomic_DNA"/>
</dbReference>
<reference evidence="1 2" key="1">
    <citation type="submission" date="2019-07" db="EMBL/GenBank/DDBJ databases">
        <title>Genome assembly of a nasal isolate of Dolosigranulum pigrum from a chronic sinusitis patient.</title>
        <authorList>
            <person name="Baig S."/>
            <person name="Overballe-Petersen S."/>
            <person name="Kaspar U."/>
            <person name="Rendboe A."/>
            <person name="de Man T."/>
            <person name="Liu C."/>
            <person name="Price L.B."/>
            <person name="Stegger M."/>
            <person name="Becker K."/>
            <person name="Skytt Andersen P."/>
        </authorList>
    </citation>
    <scope>NUCLEOTIDE SEQUENCE [LARGE SCALE GENOMIC DNA]</scope>
    <source>
        <strain evidence="1 2">83VPs-KB5</strain>
    </source>
</reference>
<dbReference type="Proteomes" id="UP000315953">
    <property type="component" value="Chromosome"/>
</dbReference>